<comment type="caution">
    <text evidence="1">The sequence shown here is derived from an EMBL/GenBank/DDBJ whole genome shotgun (WGS) entry which is preliminary data.</text>
</comment>
<organism evidence="1 2">
    <name type="scientific">Shewanella saliphila</name>
    <dbReference type="NCBI Taxonomy" id="2282698"/>
    <lineage>
        <taxon>Bacteria</taxon>
        <taxon>Pseudomonadati</taxon>
        <taxon>Pseudomonadota</taxon>
        <taxon>Gammaproteobacteria</taxon>
        <taxon>Alteromonadales</taxon>
        <taxon>Shewanellaceae</taxon>
        <taxon>Shewanella</taxon>
    </lineage>
</organism>
<reference evidence="2" key="1">
    <citation type="journal article" date="2019" name="Int. J. Syst. Evol. Microbiol.">
        <title>The Global Catalogue of Microorganisms (GCM) 10K type strain sequencing project: providing services to taxonomists for standard genome sequencing and annotation.</title>
        <authorList>
            <consortium name="The Broad Institute Genomics Platform"/>
            <consortium name="The Broad Institute Genome Sequencing Center for Infectious Disease"/>
            <person name="Wu L."/>
            <person name="Ma J."/>
        </authorList>
    </citation>
    <scope>NUCLEOTIDE SEQUENCE [LARGE SCALE GENOMIC DNA]</scope>
    <source>
        <strain evidence="2">JCM 32304</strain>
    </source>
</reference>
<protein>
    <submittedName>
        <fullName evidence="1">Uncharacterized protein</fullName>
    </submittedName>
</protein>
<sequence>MTDLNVDAHEMLQASKRQSQLRISVGFLSSISAKQSSMSHNKNANQTIGIYLRKVYLDNFYLS</sequence>
<accession>A0ABQ2Q3U0</accession>
<dbReference type="Proteomes" id="UP000654367">
    <property type="component" value="Unassembled WGS sequence"/>
</dbReference>
<dbReference type="RefSeq" id="WP_229786345.1">
    <property type="nucleotide sequence ID" value="NZ_BMQV01000009.1"/>
</dbReference>
<gene>
    <name evidence="1" type="ORF">GCM10009409_13410</name>
</gene>
<name>A0ABQ2Q3U0_9GAMM</name>
<keyword evidence="2" id="KW-1185">Reference proteome</keyword>
<proteinExistence type="predicted"/>
<evidence type="ECO:0000313" key="1">
    <source>
        <dbReference type="EMBL" id="GGP48074.1"/>
    </source>
</evidence>
<dbReference type="EMBL" id="BMQV01000009">
    <property type="protein sequence ID" value="GGP48074.1"/>
    <property type="molecule type" value="Genomic_DNA"/>
</dbReference>
<evidence type="ECO:0000313" key="2">
    <source>
        <dbReference type="Proteomes" id="UP000654367"/>
    </source>
</evidence>